<feature type="transmembrane region" description="Helical" evidence="6">
    <location>
        <begin position="68"/>
        <end position="91"/>
    </location>
</feature>
<keyword evidence="2" id="KW-1003">Cell membrane</keyword>
<evidence type="ECO:0000256" key="2">
    <source>
        <dbReference type="ARBA" id="ARBA00022475"/>
    </source>
</evidence>
<name>A0A928ZZG1_LEPEC</name>
<organism evidence="7 8">
    <name type="scientific">Leptolyngbya cf. ectocarpi LEGE 11479</name>
    <dbReference type="NCBI Taxonomy" id="1828722"/>
    <lineage>
        <taxon>Bacteria</taxon>
        <taxon>Bacillati</taxon>
        <taxon>Cyanobacteriota</taxon>
        <taxon>Cyanophyceae</taxon>
        <taxon>Leptolyngbyales</taxon>
        <taxon>Leptolyngbyaceae</taxon>
        <taxon>Leptolyngbya group</taxon>
        <taxon>Leptolyngbya</taxon>
    </lineage>
</organism>
<evidence type="ECO:0000313" key="7">
    <source>
        <dbReference type="EMBL" id="MBE9070258.1"/>
    </source>
</evidence>
<sequence>MTFQSLISLFFTMVVLAALPSTSVLTVIARSLSAGFWHGGVTALGIVMGDIVFILFAVYGLAVLATTLVSVFVVIKCVGSAYLIALGVTLWRANATAIKINGVEKPSWISSFLTGLLITLGDQKAVLFYIGFLPAFVDLANLTVTDTSLIIVITIGAVGGVKLAYAYMAGQAQRLLQNPKVHTLINRAAGTAMILTGLYLAGTVVSTAFFRS</sequence>
<feature type="transmembrane region" description="Helical" evidence="6">
    <location>
        <begin position="189"/>
        <end position="210"/>
    </location>
</feature>
<keyword evidence="4 6" id="KW-1133">Transmembrane helix</keyword>
<dbReference type="AlphaFoldDB" id="A0A928ZZG1"/>
<dbReference type="InterPro" id="IPR001123">
    <property type="entry name" value="LeuE-type"/>
</dbReference>
<evidence type="ECO:0000256" key="4">
    <source>
        <dbReference type="ARBA" id="ARBA00022989"/>
    </source>
</evidence>
<evidence type="ECO:0000313" key="8">
    <source>
        <dbReference type="Proteomes" id="UP000615026"/>
    </source>
</evidence>
<dbReference type="PANTHER" id="PTHR30086:SF20">
    <property type="entry name" value="ARGININE EXPORTER PROTEIN ARGO-RELATED"/>
    <property type="match status" value="1"/>
</dbReference>
<keyword evidence="3 6" id="KW-0812">Transmembrane</keyword>
<gene>
    <name evidence="7" type="ORF">IQ260_26810</name>
</gene>
<comment type="caution">
    <text evidence="7">The sequence shown here is derived from an EMBL/GenBank/DDBJ whole genome shotgun (WGS) entry which is preliminary data.</text>
</comment>
<evidence type="ECO:0000256" key="6">
    <source>
        <dbReference type="SAM" id="Phobius"/>
    </source>
</evidence>
<dbReference type="Proteomes" id="UP000615026">
    <property type="component" value="Unassembled WGS sequence"/>
</dbReference>
<comment type="subcellular location">
    <subcellularLocation>
        <location evidence="1">Cell membrane</location>
        <topology evidence="1">Multi-pass membrane protein</topology>
    </subcellularLocation>
</comment>
<dbReference type="GO" id="GO:0005886">
    <property type="term" value="C:plasma membrane"/>
    <property type="evidence" value="ECO:0007669"/>
    <property type="project" value="UniProtKB-SubCell"/>
</dbReference>
<dbReference type="EMBL" id="JADEXP010000400">
    <property type="protein sequence ID" value="MBE9070258.1"/>
    <property type="molecule type" value="Genomic_DNA"/>
</dbReference>
<feature type="transmembrane region" description="Helical" evidence="6">
    <location>
        <begin position="6"/>
        <end position="29"/>
    </location>
</feature>
<evidence type="ECO:0000256" key="5">
    <source>
        <dbReference type="ARBA" id="ARBA00023136"/>
    </source>
</evidence>
<feature type="transmembrane region" description="Helical" evidence="6">
    <location>
        <begin position="149"/>
        <end position="168"/>
    </location>
</feature>
<keyword evidence="5 6" id="KW-0472">Membrane</keyword>
<feature type="transmembrane region" description="Helical" evidence="6">
    <location>
        <begin position="112"/>
        <end position="137"/>
    </location>
</feature>
<accession>A0A928ZZG1</accession>
<dbReference type="GO" id="GO:0015171">
    <property type="term" value="F:amino acid transmembrane transporter activity"/>
    <property type="evidence" value="ECO:0007669"/>
    <property type="project" value="TreeGrafter"/>
</dbReference>
<keyword evidence="8" id="KW-1185">Reference proteome</keyword>
<evidence type="ECO:0000256" key="3">
    <source>
        <dbReference type="ARBA" id="ARBA00022692"/>
    </source>
</evidence>
<protein>
    <submittedName>
        <fullName evidence="7">LysE family translocator</fullName>
    </submittedName>
</protein>
<dbReference type="PANTHER" id="PTHR30086">
    <property type="entry name" value="ARGININE EXPORTER PROTEIN ARGO"/>
    <property type="match status" value="1"/>
</dbReference>
<reference evidence="7" key="1">
    <citation type="submission" date="2020-10" db="EMBL/GenBank/DDBJ databases">
        <authorList>
            <person name="Castelo-Branco R."/>
            <person name="Eusebio N."/>
            <person name="Adriana R."/>
            <person name="Vieira A."/>
            <person name="Brugerolle De Fraissinette N."/>
            <person name="Rezende De Castro R."/>
            <person name="Schneider M.P."/>
            <person name="Vasconcelos V."/>
            <person name="Leao P.N."/>
        </authorList>
    </citation>
    <scope>NUCLEOTIDE SEQUENCE</scope>
    <source>
        <strain evidence="7">LEGE 11479</strain>
    </source>
</reference>
<evidence type="ECO:0000256" key="1">
    <source>
        <dbReference type="ARBA" id="ARBA00004651"/>
    </source>
</evidence>
<feature type="transmembrane region" description="Helical" evidence="6">
    <location>
        <begin position="41"/>
        <end position="62"/>
    </location>
</feature>
<proteinExistence type="predicted"/>
<dbReference type="Pfam" id="PF01810">
    <property type="entry name" value="LysE"/>
    <property type="match status" value="1"/>
</dbReference>